<sequence>MKIYFAGPLFTPYERDFISKSAVTLRENGIDPFVPHENPKFANPADTRSPAKKCFDADFGGIDGANAMLAILNGAEVDDGTACEIGIFSELMKVDPTKKGIVALHDDYRTQAKGEGKGINGFVLGCILKSGVVCKTLEEAIAQLKIWQAELEAEGHLGNTGRAS</sequence>
<dbReference type="SUPFAM" id="SSF52309">
    <property type="entry name" value="N-(deoxy)ribosyltransferase-like"/>
    <property type="match status" value="1"/>
</dbReference>
<dbReference type="GO" id="GO:0016740">
    <property type="term" value="F:transferase activity"/>
    <property type="evidence" value="ECO:0007669"/>
    <property type="project" value="UniProtKB-KW"/>
</dbReference>
<gene>
    <name evidence="1" type="ORF">LSAC_03213</name>
</gene>
<dbReference type="AlphaFoldDB" id="A0A0M8JPP0"/>
<dbReference type="RefSeq" id="WP_062419598.1">
    <property type="nucleotide sequence ID" value="NZ_BBXZ01000172.1"/>
</dbReference>
<dbReference type="Gene3D" id="3.40.50.450">
    <property type="match status" value="1"/>
</dbReference>
<name>A0A0M8JPP0_9CHLR</name>
<protein>
    <submittedName>
        <fullName evidence="1">Nucleoside 2-deoxyribosyltransferase</fullName>
    </submittedName>
</protein>
<dbReference type="OrthoDB" id="1691394at2"/>
<accession>A0A0M8JPP0</accession>
<dbReference type="EMBL" id="DF967975">
    <property type="protein sequence ID" value="GAP19311.1"/>
    <property type="molecule type" value="Genomic_DNA"/>
</dbReference>
<dbReference type="Pfam" id="PF05014">
    <property type="entry name" value="Nuc_deoxyrib_tr"/>
    <property type="match status" value="1"/>
</dbReference>
<keyword evidence="1" id="KW-0808">Transferase</keyword>
<reference evidence="1" key="1">
    <citation type="journal article" date="2015" name="Genome Announc.">
        <title>Draft Genome Sequences of Anaerolinea thermolimosa IMO-1, Bellilinea caldifistulae GOMI-1, Leptolinea tardivitalis YMTK-2, Levilinea saccharolytica KIBI-1, Longilinea arvoryzae KOME-1, Previously Described as Members of the Class Anaerolineae (Chloroflexi).</title>
        <authorList>
            <person name="Matsuura N."/>
            <person name="Tourlousse M.D."/>
            <person name="Ohashi A."/>
            <person name="Hugenholtz P."/>
            <person name="Sekiguchi Y."/>
        </authorList>
    </citation>
    <scope>NUCLEOTIDE SEQUENCE</scope>
    <source>
        <strain evidence="1">KIBI-1</strain>
    </source>
</reference>
<organism evidence="1">
    <name type="scientific">Levilinea saccharolytica</name>
    <dbReference type="NCBI Taxonomy" id="229921"/>
    <lineage>
        <taxon>Bacteria</taxon>
        <taxon>Bacillati</taxon>
        <taxon>Chloroflexota</taxon>
        <taxon>Anaerolineae</taxon>
        <taxon>Anaerolineales</taxon>
        <taxon>Anaerolineaceae</taxon>
        <taxon>Levilinea</taxon>
    </lineage>
</organism>
<dbReference type="InterPro" id="IPR007710">
    <property type="entry name" value="Nucleoside_deoxyribTrfase"/>
</dbReference>
<evidence type="ECO:0000313" key="1">
    <source>
        <dbReference type="EMBL" id="GAP19311.1"/>
    </source>
</evidence>
<proteinExistence type="predicted"/>